<dbReference type="Proteomes" id="UP000265520">
    <property type="component" value="Unassembled WGS sequence"/>
</dbReference>
<accession>A0A392WBH0</accession>
<comment type="caution">
    <text evidence="2">The sequence shown here is derived from an EMBL/GenBank/DDBJ whole genome shotgun (WGS) entry which is preliminary data.</text>
</comment>
<sequence>MSAASLVLILLAVAIFVDSYGGAEDVGIGGT</sequence>
<organism evidence="2 3">
    <name type="scientific">Trifolium medium</name>
    <dbReference type="NCBI Taxonomy" id="97028"/>
    <lineage>
        <taxon>Eukaryota</taxon>
        <taxon>Viridiplantae</taxon>
        <taxon>Streptophyta</taxon>
        <taxon>Embryophyta</taxon>
        <taxon>Tracheophyta</taxon>
        <taxon>Spermatophyta</taxon>
        <taxon>Magnoliopsida</taxon>
        <taxon>eudicotyledons</taxon>
        <taxon>Gunneridae</taxon>
        <taxon>Pentapetalae</taxon>
        <taxon>rosids</taxon>
        <taxon>fabids</taxon>
        <taxon>Fabales</taxon>
        <taxon>Fabaceae</taxon>
        <taxon>Papilionoideae</taxon>
        <taxon>50 kb inversion clade</taxon>
        <taxon>NPAAA clade</taxon>
        <taxon>Hologalegina</taxon>
        <taxon>IRL clade</taxon>
        <taxon>Trifolieae</taxon>
        <taxon>Trifolium</taxon>
    </lineage>
</organism>
<dbReference type="EMBL" id="LXQA011459887">
    <property type="protein sequence ID" value="MCI97964.1"/>
    <property type="molecule type" value="Genomic_DNA"/>
</dbReference>
<evidence type="ECO:0000313" key="3">
    <source>
        <dbReference type="Proteomes" id="UP000265520"/>
    </source>
</evidence>
<dbReference type="AlphaFoldDB" id="A0A392WBH0"/>
<feature type="chain" id="PRO_5017452816" evidence="1">
    <location>
        <begin position="20"/>
        <end position="31"/>
    </location>
</feature>
<feature type="signal peptide" evidence="1">
    <location>
        <begin position="1"/>
        <end position="19"/>
    </location>
</feature>
<evidence type="ECO:0000256" key="1">
    <source>
        <dbReference type="SAM" id="SignalP"/>
    </source>
</evidence>
<evidence type="ECO:0000313" key="2">
    <source>
        <dbReference type="EMBL" id="MCI97964.1"/>
    </source>
</evidence>
<name>A0A392WBH0_9FABA</name>
<protein>
    <submittedName>
        <fullName evidence="2">Uncharacterized protein</fullName>
    </submittedName>
</protein>
<feature type="non-terminal residue" evidence="2">
    <location>
        <position position="31"/>
    </location>
</feature>
<keyword evidence="1" id="KW-0732">Signal</keyword>
<reference evidence="2 3" key="1">
    <citation type="journal article" date="2018" name="Front. Plant Sci.">
        <title>Red Clover (Trifolium pratense) and Zigzag Clover (T. medium) - A Picture of Genomic Similarities and Differences.</title>
        <authorList>
            <person name="Dluhosova J."/>
            <person name="Istvanek J."/>
            <person name="Nedelnik J."/>
            <person name="Repkova J."/>
        </authorList>
    </citation>
    <scope>NUCLEOTIDE SEQUENCE [LARGE SCALE GENOMIC DNA]</scope>
    <source>
        <strain evidence="3">cv. 10/8</strain>
        <tissue evidence="2">Leaf</tissue>
    </source>
</reference>
<keyword evidence="3" id="KW-1185">Reference proteome</keyword>
<proteinExistence type="predicted"/>